<dbReference type="InterPro" id="IPR001347">
    <property type="entry name" value="SIS_dom"/>
</dbReference>
<dbReference type="CDD" id="cd05013">
    <property type="entry name" value="SIS_RpiR"/>
    <property type="match status" value="1"/>
</dbReference>
<dbReference type="PANTHER" id="PTHR30514:SF1">
    <property type="entry name" value="HTH-TYPE TRANSCRIPTIONAL REGULATOR HEXR-RELATED"/>
    <property type="match status" value="1"/>
</dbReference>
<dbReference type="PANTHER" id="PTHR30514">
    <property type="entry name" value="GLUCOKINASE"/>
    <property type="match status" value="1"/>
</dbReference>
<dbReference type="Proteomes" id="UP001595752">
    <property type="component" value="Unassembled WGS sequence"/>
</dbReference>
<dbReference type="RefSeq" id="WP_377914905.1">
    <property type="nucleotide sequence ID" value="NZ_JBHRZT010000043.1"/>
</dbReference>
<reference evidence="3" key="1">
    <citation type="journal article" date="2019" name="Int. J. Syst. Evol. Microbiol.">
        <title>The Global Catalogue of Microorganisms (GCM) 10K type strain sequencing project: providing services to taxonomists for standard genome sequencing and annotation.</title>
        <authorList>
            <consortium name="The Broad Institute Genomics Platform"/>
            <consortium name="The Broad Institute Genome Sequencing Center for Infectious Disease"/>
            <person name="Wu L."/>
            <person name="Ma J."/>
        </authorList>
    </citation>
    <scope>NUCLEOTIDE SEQUENCE [LARGE SCALE GENOMIC DNA]</scope>
    <source>
        <strain evidence="3">CCUG 61889</strain>
    </source>
</reference>
<dbReference type="Gene3D" id="3.40.50.10490">
    <property type="entry name" value="Glucose-6-phosphate isomerase like protein, domain 1"/>
    <property type="match status" value="1"/>
</dbReference>
<dbReference type="EMBL" id="JBHRZT010000043">
    <property type="protein sequence ID" value="MFC3883931.1"/>
    <property type="molecule type" value="Genomic_DNA"/>
</dbReference>
<proteinExistence type="predicted"/>
<dbReference type="SUPFAM" id="SSF53697">
    <property type="entry name" value="SIS domain"/>
    <property type="match status" value="1"/>
</dbReference>
<dbReference type="InterPro" id="IPR046348">
    <property type="entry name" value="SIS_dom_sf"/>
</dbReference>
<evidence type="ECO:0000313" key="2">
    <source>
        <dbReference type="EMBL" id="MFC3883931.1"/>
    </source>
</evidence>
<dbReference type="InterPro" id="IPR047640">
    <property type="entry name" value="RpiR-like"/>
</dbReference>
<comment type="caution">
    <text evidence="2">The sequence shown here is derived from an EMBL/GenBank/DDBJ whole genome shotgun (WGS) entry which is preliminary data.</text>
</comment>
<dbReference type="PROSITE" id="PS51464">
    <property type="entry name" value="SIS"/>
    <property type="match status" value="1"/>
</dbReference>
<organism evidence="2 3">
    <name type="scientific">Bacillus songklensis</name>
    <dbReference type="NCBI Taxonomy" id="1069116"/>
    <lineage>
        <taxon>Bacteria</taxon>
        <taxon>Bacillati</taxon>
        <taxon>Bacillota</taxon>
        <taxon>Bacilli</taxon>
        <taxon>Bacillales</taxon>
        <taxon>Bacillaceae</taxon>
        <taxon>Bacillus</taxon>
    </lineage>
</organism>
<protein>
    <submittedName>
        <fullName evidence="2">SIS domain-containing protein</fullName>
    </submittedName>
</protein>
<accession>A0ABV8B115</accession>
<dbReference type="Pfam" id="PF01380">
    <property type="entry name" value="SIS"/>
    <property type="match status" value="1"/>
</dbReference>
<keyword evidence="3" id="KW-1185">Reference proteome</keyword>
<name>A0ABV8B115_9BACI</name>
<sequence length="118" mass="13487">MLAEYGARYFSSLGKFSMYIKDPHFPIHSKLMFNSVTIALSVSGENNFTVTHLHQLKQEGSKIISITNTKLSTIAKISDINIPYYVTEEFFEEANITTQVPVVYILESMAREIYKLNQ</sequence>
<evidence type="ECO:0000259" key="1">
    <source>
        <dbReference type="PROSITE" id="PS51464"/>
    </source>
</evidence>
<dbReference type="InterPro" id="IPR035472">
    <property type="entry name" value="RpiR-like_SIS"/>
</dbReference>
<gene>
    <name evidence="2" type="ORF">ACFOU2_10625</name>
</gene>
<feature type="domain" description="SIS" evidence="1">
    <location>
        <begin position="1"/>
        <end position="116"/>
    </location>
</feature>
<evidence type="ECO:0000313" key="3">
    <source>
        <dbReference type="Proteomes" id="UP001595752"/>
    </source>
</evidence>